<proteinExistence type="predicted"/>
<reference evidence="1 2" key="1">
    <citation type="submission" date="2024-09" db="EMBL/GenBank/DDBJ databases">
        <authorList>
            <person name="Sun Q."/>
            <person name="Mori K."/>
        </authorList>
    </citation>
    <scope>NUCLEOTIDE SEQUENCE [LARGE SCALE GENOMIC DNA]</scope>
    <source>
        <strain evidence="1 2">CCM 7228</strain>
    </source>
</reference>
<dbReference type="RefSeq" id="WP_378931831.1">
    <property type="nucleotide sequence ID" value="NZ_JBHLVO010000003.1"/>
</dbReference>
<organism evidence="1 2">
    <name type="scientific">Metabacillus herbersteinensis</name>
    <dbReference type="NCBI Taxonomy" id="283816"/>
    <lineage>
        <taxon>Bacteria</taxon>
        <taxon>Bacillati</taxon>
        <taxon>Bacillota</taxon>
        <taxon>Bacilli</taxon>
        <taxon>Bacillales</taxon>
        <taxon>Bacillaceae</taxon>
        <taxon>Metabacillus</taxon>
    </lineage>
</organism>
<evidence type="ECO:0000313" key="1">
    <source>
        <dbReference type="EMBL" id="MFC0271125.1"/>
    </source>
</evidence>
<sequence>MNVKPIPLSVLPHTVTYEEWQEGDGINTESGFKAAVTLSNVRVQLLSNIRKNTNSESLLYDAMLFYDVVNSSSSGAFVFTEKSKVTFNGKAMFVEKVNPVEAFKLHHHEIGLK</sequence>
<comment type="caution">
    <text evidence="1">The sequence shown here is derived from an EMBL/GenBank/DDBJ whole genome shotgun (WGS) entry which is preliminary data.</text>
</comment>
<evidence type="ECO:0000313" key="2">
    <source>
        <dbReference type="Proteomes" id="UP001589854"/>
    </source>
</evidence>
<dbReference type="EMBL" id="JBHLVO010000003">
    <property type="protein sequence ID" value="MFC0271125.1"/>
    <property type="molecule type" value="Genomic_DNA"/>
</dbReference>
<accession>A0ABV6GBS7</accession>
<gene>
    <name evidence="1" type="ORF">ACFFIX_06625</name>
</gene>
<dbReference type="Proteomes" id="UP001589854">
    <property type="component" value="Unassembled WGS sequence"/>
</dbReference>
<keyword evidence="2" id="KW-1185">Reference proteome</keyword>
<name>A0ABV6GBS7_9BACI</name>
<protein>
    <submittedName>
        <fullName evidence="1">Minor capsid protein</fullName>
    </submittedName>
</protein>
<dbReference type="InterPro" id="IPR019612">
    <property type="entry name" value="Minor_capsid_put"/>
</dbReference>
<dbReference type="Pfam" id="PF10665">
    <property type="entry name" value="Minor_capsid_1"/>
    <property type="match status" value="1"/>
</dbReference>